<organism evidence="1 2">
    <name type="scientific">Funneliformis mosseae</name>
    <name type="common">Endomycorrhizal fungus</name>
    <name type="synonym">Glomus mosseae</name>
    <dbReference type="NCBI Taxonomy" id="27381"/>
    <lineage>
        <taxon>Eukaryota</taxon>
        <taxon>Fungi</taxon>
        <taxon>Fungi incertae sedis</taxon>
        <taxon>Mucoromycota</taxon>
        <taxon>Glomeromycotina</taxon>
        <taxon>Glomeromycetes</taxon>
        <taxon>Glomerales</taxon>
        <taxon>Glomeraceae</taxon>
        <taxon>Funneliformis</taxon>
    </lineage>
</organism>
<comment type="caution">
    <text evidence="1">The sequence shown here is derived from an EMBL/GenBank/DDBJ whole genome shotgun (WGS) entry which is preliminary data.</text>
</comment>
<sequence>MIKIKVMMIIPGQAKTSTGCIKFGSYQRIEVEMGYSSYRIASQV</sequence>
<name>A0A9N9FDI2_FUNMO</name>
<keyword evidence="2" id="KW-1185">Reference proteome</keyword>
<accession>A0A9N9FDI2</accession>
<evidence type="ECO:0000313" key="1">
    <source>
        <dbReference type="EMBL" id="CAG8528229.1"/>
    </source>
</evidence>
<reference evidence="1" key="1">
    <citation type="submission" date="2021-06" db="EMBL/GenBank/DDBJ databases">
        <authorList>
            <person name="Kallberg Y."/>
            <person name="Tangrot J."/>
            <person name="Rosling A."/>
        </authorList>
    </citation>
    <scope>NUCLEOTIDE SEQUENCE</scope>
    <source>
        <strain evidence="1">87-6 pot B 2015</strain>
    </source>
</reference>
<dbReference type="AlphaFoldDB" id="A0A9N9FDI2"/>
<dbReference type="EMBL" id="CAJVPP010001011">
    <property type="protein sequence ID" value="CAG8528229.1"/>
    <property type="molecule type" value="Genomic_DNA"/>
</dbReference>
<evidence type="ECO:0000313" key="2">
    <source>
        <dbReference type="Proteomes" id="UP000789375"/>
    </source>
</evidence>
<protein>
    <submittedName>
        <fullName evidence="1">5926_t:CDS:1</fullName>
    </submittedName>
</protein>
<gene>
    <name evidence="1" type="ORF">FMOSSE_LOCUS5377</name>
</gene>
<proteinExistence type="predicted"/>
<dbReference type="Proteomes" id="UP000789375">
    <property type="component" value="Unassembled WGS sequence"/>
</dbReference>